<evidence type="ECO:0000256" key="3">
    <source>
        <dbReference type="ARBA" id="ARBA00022703"/>
    </source>
</evidence>
<evidence type="ECO:0000256" key="1">
    <source>
        <dbReference type="ARBA" id="ARBA00004498"/>
    </source>
</evidence>
<keyword evidence="2" id="KW-0964">Secreted</keyword>
<dbReference type="PANTHER" id="PTHR11346:SF97">
    <property type="entry name" value="GALECTIN-1"/>
    <property type="match status" value="1"/>
</dbReference>
<gene>
    <name evidence="9" type="primary">Galectin-1</name>
    <name evidence="9" type="ORF">Cadr_000005039</name>
</gene>
<dbReference type="Pfam" id="PF00337">
    <property type="entry name" value="Gal-bind_lectin"/>
    <property type="match status" value="1"/>
</dbReference>
<keyword evidence="10" id="KW-1185">Reference proteome</keyword>
<evidence type="ECO:0000256" key="6">
    <source>
        <dbReference type="RuleBase" id="RU102079"/>
    </source>
</evidence>
<evidence type="ECO:0000256" key="7">
    <source>
        <dbReference type="SAM" id="MobiDB-lite"/>
    </source>
</evidence>
<comment type="subcellular location">
    <subcellularLocation>
        <location evidence="1">Secreted</location>
        <location evidence="1">Extracellular space</location>
        <location evidence="1">Extracellular matrix</location>
    </subcellularLocation>
</comment>
<evidence type="ECO:0000256" key="2">
    <source>
        <dbReference type="ARBA" id="ARBA00022530"/>
    </source>
</evidence>
<keyword evidence="4 6" id="KW-0430">Lectin</keyword>
<evidence type="ECO:0000256" key="5">
    <source>
        <dbReference type="ARBA" id="ARBA00038800"/>
    </source>
</evidence>
<feature type="domain" description="Galectin" evidence="8">
    <location>
        <begin position="43"/>
        <end position="172"/>
    </location>
</feature>
<dbReference type="InterPro" id="IPR013320">
    <property type="entry name" value="ConA-like_dom_sf"/>
</dbReference>
<evidence type="ECO:0000259" key="8">
    <source>
        <dbReference type="PROSITE" id="PS51304"/>
    </source>
</evidence>
<dbReference type="Proteomes" id="UP000299084">
    <property type="component" value="Unassembled WGS sequence"/>
</dbReference>
<comment type="subunit">
    <text evidence="5">Homodimer. Binds LGALS3BP. Interacts with CD2, CD3, CD4, CD6, CD7, CD43, ALCAM and CD45. Interacts with laminin (via poly-N-acetyllactosamine). Interacts with SUSD2. Interacts with cargo receptor TMED10; the interaction mediates the translocation from the cytoplasm into the ERGIC (endoplasmic reticulum-Golgi intermediate compartment) and thereby secretion.</text>
</comment>
<dbReference type="GO" id="GO:0043236">
    <property type="term" value="F:laminin binding"/>
    <property type="evidence" value="ECO:0007669"/>
    <property type="project" value="TreeGrafter"/>
</dbReference>
<dbReference type="PANTHER" id="PTHR11346">
    <property type="entry name" value="GALECTIN"/>
    <property type="match status" value="1"/>
</dbReference>
<feature type="region of interest" description="Disordered" evidence="7">
    <location>
        <begin position="1"/>
        <end position="26"/>
    </location>
</feature>
<evidence type="ECO:0000256" key="4">
    <source>
        <dbReference type="ARBA" id="ARBA00022734"/>
    </source>
</evidence>
<dbReference type="GO" id="GO:0030395">
    <property type="term" value="F:lactose binding"/>
    <property type="evidence" value="ECO:0007669"/>
    <property type="project" value="TreeGrafter"/>
</dbReference>
<dbReference type="AlphaFoldDB" id="A0A5N4EBJ2"/>
<keyword evidence="2" id="KW-0272">Extracellular matrix</keyword>
<dbReference type="InterPro" id="IPR001079">
    <property type="entry name" value="Galectin_CRD"/>
</dbReference>
<keyword evidence="3" id="KW-0053">Apoptosis</keyword>
<dbReference type="Gene3D" id="2.60.120.200">
    <property type="match status" value="1"/>
</dbReference>
<dbReference type="SMART" id="SM00908">
    <property type="entry name" value="Gal-bind_lectin"/>
    <property type="match status" value="1"/>
</dbReference>
<organism evidence="9 10">
    <name type="scientific">Camelus dromedarius</name>
    <name type="common">Dromedary</name>
    <name type="synonym">Arabian camel</name>
    <dbReference type="NCBI Taxonomy" id="9838"/>
    <lineage>
        <taxon>Eukaryota</taxon>
        <taxon>Metazoa</taxon>
        <taxon>Chordata</taxon>
        <taxon>Craniata</taxon>
        <taxon>Vertebrata</taxon>
        <taxon>Euteleostomi</taxon>
        <taxon>Mammalia</taxon>
        <taxon>Eutheria</taxon>
        <taxon>Laurasiatheria</taxon>
        <taxon>Artiodactyla</taxon>
        <taxon>Tylopoda</taxon>
        <taxon>Camelidae</taxon>
        <taxon>Camelus</taxon>
    </lineage>
</organism>
<dbReference type="GO" id="GO:0006915">
    <property type="term" value="P:apoptotic process"/>
    <property type="evidence" value="ECO:0007669"/>
    <property type="project" value="UniProtKB-KW"/>
</dbReference>
<evidence type="ECO:0000313" key="10">
    <source>
        <dbReference type="Proteomes" id="UP000299084"/>
    </source>
</evidence>
<dbReference type="PROSITE" id="PS51304">
    <property type="entry name" value="GALECTIN"/>
    <property type="match status" value="1"/>
</dbReference>
<evidence type="ECO:0000313" key="9">
    <source>
        <dbReference type="EMBL" id="KAB1280792.1"/>
    </source>
</evidence>
<dbReference type="SUPFAM" id="SSF49899">
    <property type="entry name" value="Concanavalin A-like lectins/glucanases"/>
    <property type="match status" value="1"/>
</dbReference>
<accession>A0A5N4EBJ2</accession>
<protein>
    <recommendedName>
        <fullName evidence="6">Galectin</fullName>
    </recommendedName>
</protein>
<dbReference type="SMART" id="SM00276">
    <property type="entry name" value="GLECT"/>
    <property type="match status" value="1"/>
</dbReference>
<proteinExistence type="predicted"/>
<dbReference type="EMBL" id="JWIN03000003">
    <property type="protein sequence ID" value="KAB1280792.1"/>
    <property type="molecule type" value="Genomic_DNA"/>
</dbReference>
<sequence length="172" mass="18755">MELAKHSWRKPQQEHSQISPAASSDSWCHSPRNVPFSSVMACGLVTSTLNLKPGECLTVQGEVAPDAKSFVLNMGKDCSKLCLPFNPRFHTHGDTRTIVCNSKASGAWGGRAVGSLFSPSSLQVSWSVHLLPPGRSNHQAARWVRIQAPQRPEATNYLAANGNFKIKCLAFE</sequence>
<dbReference type="InterPro" id="IPR044156">
    <property type="entry name" value="Galectin-like"/>
</dbReference>
<name>A0A5N4EBJ2_CAMDR</name>
<dbReference type="GO" id="GO:0005615">
    <property type="term" value="C:extracellular space"/>
    <property type="evidence" value="ECO:0007669"/>
    <property type="project" value="TreeGrafter"/>
</dbReference>
<comment type="caution">
    <text evidence="9">The sequence shown here is derived from an EMBL/GenBank/DDBJ whole genome shotgun (WGS) entry which is preliminary data.</text>
</comment>
<feature type="compositionally biased region" description="Polar residues" evidence="7">
    <location>
        <begin position="14"/>
        <end position="26"/>
    </location>
</feature>
<reference evidence="9 10" key="1">
    <citation type="journal article" date="2019" name="Mol. Ecol. Resour.">
        <title>Improving Illumina assemblies with Hi-C and long reads: an example with the North African dromedary.</title>
        <authorList>
            <person name="Elbers J.P."/>
            <person name="Rogers M.F."/>
            <person name="Perelman P.L."/>
            <person name="Proskuryakova A.A."/>
            <person name="Serdyukova N.A."/>
            <person name="Johnson W.E."/>
            <person name="Horin P."/>
            <person name="Corander J."/>
            <person name="Murphy D."/>
            <person name="Burger P.A."/>
        </authorList>
    </citation>
    <scope>NUCLEOTIDE SEQUENCE [LARGE SCALE GENOMIC DNA]</scope>
    <source>
        <strain evidence="9">Drom800</strain>
        <tissue evidence="9">Blood</tissue>
    </source>
</reference>